<reference evidence="4" key="1">
    <citation type="submission" date="2021-04" db="EMBL/GenBank/DDBJ databases">
        <title>First draft genome resource for Brassicaceae pathogens Fusarium oxysporum f. sp. raphani and Fusarium oxysporum f. sp. rapae.</title>
        <authorList>
            <person name="Asai S."/>
        </authorList>
    </citation>
    <scope>NUCLEOTIDE SEQUENCE</scope>
    <source>
        <strain evidence="4">Tf1208</strain>
    </source>
</reference>
<comment type="caution">
    <text evidence="4">The sequence shown here is derived from an EMBL/GenBank/DDBJ whole genome shotgun (WGS) entry which is preliminary data.</text>
</comment>
<sequence length="298" mass="31673">MNQQVQVANERWYAIGIGLLEGITMFWDVCLLLTRRVPKASYKRFPSRQTAEDWLKLVHDIEDAVLLDMAAAKAAVAQHNAATALPAAVPRSSLPSSASPGSLDDATPVSSRPRPTAVPPSRSAAPSSSSSTAAEPFIRTARLTQSPVHARSLKRARRASGDDVTLGSSTADINDRFVNILPALLRLVEIFSSGNAVIITEATIPTPGDDERRSDTSMGLDVSGAYNIPDIEETGCRQEVVKSKGKAKANNEPWSPMGALQGVNLARDTVDDIDDGNSGGGSDNDDDRDGGDWVPVDG</sequence>
<feature type="compositionally biased region" description="Low complexity" evidence="1">
    <location>
        <begin position="88"/>
        <end position="134"/>
    </location>
</feature>
<feature type="region of interest" description="Disordered" evidence="1">
    <location>
        <begin position="244"/>
        <end position="298"/>
    </location>
</feature>
<protein>
    <recommendedName>
        <fullName evidence="3">Ribonuclease H1 N-terminal domain-containing protein</fullName>
    </recommendedName>
</protein>
<name>A0A8J5TSB8_FUSOX</name>
<feature type="transmembrane region" description="Helical" evidence="2">
    <location>
        <begin position="12"/>
        <end position="34"/>
    </location>
</feature>
<keyword evidence="2" id="KW-0812">Transmembrane</keyword>
<evidence type="ECO:0000259" key="3">
    <source>
        <dbReference type="Pfam" id="PF01693"/>
    </source>
</evidence>
<evidence type="ECO:0000256" key="1">
    <source>
        <dbReference type="SAM" id="MobiDB-lite"/>
    </source>
</evidence>
<evidence type="ECO:0000256" key="2">
    <source>
        <dbReference type="SAM" id="Phobius"/>
    </source>
</evidence>
<organism evidence="4 5">
    <name type="scientific">Fusarium oxysporum f. sp. rapae</name>
    <dbReference type="NCBI Taxonomy" id="485398"/>
    <lineage>
        <taxon>Eukaryota</taxon>
        <taxon>Fungi</taxon>
        <taxon>Dikarya</taxon>
        <taxon>Ascomycota</taxon>
        <taxon>Pezizomycotina</taxon>
        <taxon>Sordariomycetes</taxon>
        <taxon>Hypocreomycetidae</taxon>
        <taxon>Hypocreales</taxon>
        <taxon>Nectriaceae</taxon>
        <taxon>Fusarium</taxon>
        <taxon>Fusarium oxysporum species complex</taxon>
    </lineage>
</organism>
<dbReference type="Proteomes" id="UP000694050">
    <property type="component" value="Unassembled WGS sequence"/>
</dbReference>
<dbReference type="InterPro" id="IPR011320">
    <property type="entry name" value="RNase_H1_N"/>
</dbReference>
<feature type="domain" description="Ribonuclease H1 N-terminal" evidence="3">
    <location>
        <begin position="12"/>
        <end position="54"/>
    </location>
</feature>
<dbReference type="Pfam" id="PF01693">
    <property type="entry name" value="Cauli_VI"/>
    <property type="match status" value="1"/>
</dbReference>
<accession>A0A8J5TSB8</accession>
<keyword evidence="2" id="KW-0472">Membrane</keyword>
<dbReference type="EMBL" id="JAELUQ010000006">
    <property type="protein sequence ID" value="KAG7412850.1"/>
    <property type="molecule type" value="Genomic_DNA"/>
</dbReference>
<gene>
    <name evidence="4" type="ORF">Forpe1208_v008507</name>
</gene>
<keyword evidence="2" id="KW-1133">Transmembrane helix</keyword>
<proteinExistence type="predicted"/>
<dbReference type="AlphaFoldDB" id="A0A8J5TSB8"/>
<feature type="region of interest" description="Disordered" evidence="1">
    <location>
        <begin position="88"/>
        <end position="166"/>
    </location>
</feature>
<evidence type="ECO:0000313" key="5">
    <source>
        <dbReference type="Proteomes" id="UP000694050"/>
    </source>
</evidence>
<evidence type="ECO:0000313" key="4">
    <source>
        <dbReference type="EMBL" id="KAG7412850.1"/>
    </source>
</evidence>